<dbReference type="InterPro" id="IPR000551">
    <property type="entry name" value="MerR-type_HTH_dom"/>
</dbReference>
<keyword evidence="4" id="KW-1185">Reference proteome</keyword>
<feature type="domain" description="HTH merR-type" evidence="2">
    <location>
        <begin position="7"/>
        <end position="60"/>
    </location>
</feature>
<keyword evidence="1" id="KW-0238">DNA-binding</keyword>
<sequence length="247" mass="27915">MMIVHNYLRTIDLAQAGQISVQQVRNYEASGFIPPVERSPSGYRLYTQKHLVALQTARSMVNGYTWQQTRAIMQAVHQDKLTLALALIDEYHADLANKRLQLDQTLAALSTLAAQSPSLSSTRLPQQLRVGDAAKQVGVRVSALHFWEQQGLLHPIRDKSSKYRLYDEQQMRRLRVVVLLRDAGYNFTAIHTALNELTAGRTERAIAAVEKRRAELAKISWARLASISAFHSYVSEFYSEQVPRSAP</sequence>
<feature type="domain" description="HTH merR-type" evidence="2">
    <location>
        <begin position="127"/>
        <end position="196"/>
    </location>
</feature>
<dbReference type="EMBL" id="BIFQ01000001">
    <property type="protein sequence ID" value="GCE07477.1"/>
    <property type="molecule type" value="Genomic_DNA"/>
</dbReference>
<dbReference type="Proteomes" id="UP000287224">
    <property type="component" value="Unassembled WGS sequence"/>
</dbReference>
<dbReference type="PROSITE" id="PS50937">
    <property type="entry name" value="HTH_MERR_2"/>
    <property type="match status" value="2"/>
</dbReference>
<dbReference type="Gene3D" id="1.10.1660.10">
    <property type="match status" value="2"/>
</dbReference>
<reference evidence="4" key="1">
    <citation type="submission" date="2018-12" db="EMBL/GenBank/DDBJ databases">
        <title>Tengunoibacter tsumagoiensis gen. nov., sp. nov., Dictyobacter kobayashii sp. nov., D. alpinus sp. nov., and D. joshuensis sp. nov. and description of Dictyobacteraceae fam. nov. within the order Ktedonobacterales isolated from Tengu-no-mugimeshi.</title>
        <authorList>
            <person name="Wang C.M."/>
            <person name="Zheng Y."/>
            <person name="Sakai Y."/>
            <person name="Toyoda A."/>
            <person name="Minakuchi Y."/>
            <person name="Abe K."/>
            <person name="Yokota A."/>
            <person name="Yabe S."/>
        </authorList>
    </citation>
    <scope>NUCLEOTIDE SEQUENCE [LARGE SCALE GENOMIC DNA]</scope>
    <source>
        <strain evidence="4">S-27</strain>
    </source>
</reference>
<dbReference type="GO" id="GO:0003700">
    <property type="term" value="F:DNA-binding transcription factor activity"/>
    <property type="evidence" value="ECO:0007669"/>
    <property type="project" value="InterPro"/>
</dbReference>
<dbReference type="SUPFAM" id="SSF46955">
    <property type="entry name" value="Putative DNA-binding domain"/>
    <property type="match status" value="2"/>
</dbReference>
<dbReference type="AlphaFoldDB" id="A0A401ZKS5"/>
<organism evidence="3 4">
    <name type="scientific">Dictyobacter aurantiacus</name>
    <dbReference type="NCBI Taxonomy" id="1936993"/>
    <lineage>
        <taxon>Bacteria</taxon>
        <taxon>Bacillati</taxon>
        <taxon>Chloroflexota</taxon>
        <taxon>Ktedonobacteria</taxon>
        <taxon>Ktedonobacterales</taxon>
        <taxon>Dictyobacteraceae</taxon>
        <taxon>Dictyobacter</taxon>
    </lineage>
</organism>
<evidence type="ECO:0000313" key="4">
    <source>
        <dbReference type="Proteomes" id="UP000287224"/>
    </source>
</evidence>
<proteinExistence type="predicted"/>
<dbReference type="Pfam" id="PF13411">
    <property type="entry name" value="MerR_1"/>
    <property type="match status" value="1"/>
</dbReference>
<evidence type="ECO:0000256" key="1">
    <source>
        <dbReference type="ARBA" id="ARBA00023125"/>
    </source>
</evidence>
<protein>
    <submittedName>
        <fullName evidence="3">MerR family transcriptional regulator</fullName>
    </submittedName>
</protein>
<evidence type="ECO:0000313" key="3">
    <source>
        <dbReference type="EMBL" id="GCE07477.1"/>
    </source>
</evidence>
<accession>A0A401ZKS5</accession>
<dbReference type="InterPro" id="IPR047057">
    <property type="entry name" value="MerR_fam"/>
</dbReference>
<dbReference type="RefSeq" id="WP_126598766.1">
    <property type="nucleotide sequence ID" value="NZ_BIFQ01000001.1"/>
</dbReference>
<dbReference type="OrthoDB" id="122388at2"/>
<gene>
    <name evidence="3" type="ORF">KDAU_48060</name>
</gene>
<evidence type="ECO:0000259" key="2">
    <source>
        <dbReference type="PROSITE" id="PS50937"/>
    </source>
</evidence>
<dbReference type="PRINTS" id="PR00040">
    <property type="entry name" value="HTHMERR"/>
</dbReference>
<dbReference type="GO" id="GO:0003677">
    <property type="term" value="F:DNA binding"/>
    <property type="evidence" value="ECO:0007669"/>
    <property type="project" value="UniProtKB-KW"/>
</dbReference>
<comment type="caution">
    <text evidence="3">The sequence shown here is derived from an EMBL/GenBank/DDBJ whole genome shotgun (WGS) entry which is preliminary data.</text>
</comment>
<dbReference type="PANTHER" id="PTHR30204">
    <property type="entry name" value="REDOX-CYCLING DRUG-SENSING TRANSCRIPTIONAL ACTIVATOR SOXR"/>
    <property type="match status" value="1"/>
</dbReference>
<dbReference type="InterPro" id="IPR009061">
    <property type="entry name" value="DNA-bd_dom_put_sf"/>
</dbReference>
<dbReference type="Pfam" id="PF00376">
    <property type="entry name" value="MerR"/>
    <property type="match status" value="1"/>
</dbReference>
<name>A0A401ZKS5_9CHLR</name>
<dbReference type="PANTHER" id="PTHR30204:SF93">
    <property type="entry name" value="HTH MERR-TYPE DOMAIN-CONTAINING PROTEIN"/>
    <property type="match status" value="1"/>
</dbReference>
<dbReference type="SMART" id="SM00422">
    <property type="entry name" value="HTH_MERR"/>
    <property type="match status" value="2"/>
</dbReference>